<dbReference type="RefSeq" id="WP_227231411.1">
    <property type="nucleotide sequence ID" value="NZ_JAJCVJ010000003.1"/>
</dbReference>
<evidence type="ECO:0000313" key="2">
    <source>
        <dbReference type="Proteomes" id="UP001596201"/>
    </source>
</evidence>
<comment type="caution">
    <text evidence="1">The sequence shown here is derived from an EMBL/GenBank/DDBJ whole genome shotgun (WGS) entry which is preliminary data.</text>
</comment>
<reference evidence="1 2" key="1">
    <citation type="journal article" date="2019" name="Int. J. Syst. Evol. Microbiol.">
        <title>The Global Catalogue of Microorganisms (GCM) 10K type strain sequencing project: providing services to taxonomists for standard genome sequencing and annotation.</title>
        <authorList>
            <consortium name="The Broad Institute Genomics Platform"/>
            <consortium name="The Broad Institute Genome Sequencing Center for Infectious Disease"/>
            <person name="Wu L."/>
            <person name="Ma J."/>
        </authorList>
    </citation>
    <scope>NUCLEOTIDE SEQUENCE [LARGE SCALE GENOMIC DNA]</scope>
    <source>
        <strain evidence="1 2">CGMCC 1.12237</strain>
    </source>
</reference>
<evidence type="ECO:0000313" key="1">
    <source>
        <dbReference type="EMBL" id="MFC5368844.1"/>
    </source>
</evidence>
<dbReference type="Proteomes" id="UP001596201">
    <property type="component" value="Unassembled WGS sequence"/>
</dbReference>
<organism evidence="1 2">
    <name type="scientific">Salinirubrum litoreum</name>
    <dbReference type="NCBI Taxonomy" id="1126234"/>
    <lineage>
        <taxon>Archaea</taxon>
        <taxon>Methanobacteriati</taxon>
        <taxon>Methanobacteriota</taxon>
        <taxon>Stenosarchaea group</taxon>
        <taxon>Halobacteria</taxon>
        <taxon>Halobacteriales</taxon>
        <taxon>Haloferacaceae</taxon>
        <taxon>Salinirubrum</taxon>
    </lineage>
</organism>
<dbReference type="EMBL" id="JBHSKX010000004">
    <property type="protein sequence ID" value="MFC5368844.1"/>
    <property type="molecule type" value="Genomic_DNA"/>
</dbReference>
<keyword evidence="2" id="KW-1185">Reference proteome</keyword>
<gene>
    <name evidence="1" type="ORF">ACFPJ5_18115</name>
</gene>
<proteinExistence type="predicted"/>
<sequence>MRLPETRDLFERKLQFPVTRERVVDRVGERQLEAPNGSDTTVGSVLNRCTEGEFESADALYDSLVMHVEDGFVGRKNYDDRGGQRRADEDELSF</sequence>
<accession>A0ABD5RFQ7</accession>
<evidence type="ECO:0008006" key="3">
    <source>
        <dbReference type="Google" id="ProtNLM"/>
    </source>
</evidence>
<protein>
    <recommendedName>
        <fullName evidence="3">DUF2795 domain-containing protein</fullName>
    </recommendedName>
</protein>
<dbReference type="AlphaFoldDB" id="A0ABD5RFQ7"/>
<dbReference type="Pfam" id="PF19102">
    <property type="entry name" value="DUF5789"/>
    <property type="match status" value="1"/>
</dbReference>
<name>A0ABD5RFQ7_9EURY</name>
<dbReference type="InterPro" id="IPR043899">
    <property type="entry name" value="DUF5789"/>
</dbReference>